<dbReference type="CDD" id="cd10564">
    <property type="entry name" value="NapF_like"/>
    <property type="match status" value="1"/>
</dbReference>
<dbReference type="PROSITE" id="PS00198">
    <property type="entry name" value="4FE4S_FER_1"/>
    <property type="match status" value="2"/>
</dbReference>
<gene>
    <name evidence="8 10" type="primary">napF</name>
    <name evidence="10" type="ORF">DI564_14880</name>
</gene>
<feature type="domain" description="4Fe-4S ferredoxin-type" evidence="9">
    <location>
        <begin position="30"/>
        <end position="60"/>
    </location>
</feature>
<feature type="binding site" evidence="8">
    <location>
        <position position="82"/>
    </location>
    <ligand>
        <name>[4Fe-4S] cluster</name>
        <dbReference type="ChEBI" id="CHEBI:49883"/>
        <label>2</label>
    </ligand>
</feature>
<dbReference type="SUPFAM" id="SSF54862">
    <property type="entry name" value="4Fe-4S ferredoxins"/>
    <property type="match status" value="1"/>
</dbReference>
<dbReference type="Pfam" id="PF00037">
    <property type="entry name" value="Fer4"/>
    <property type="match status" value="1"/>
</dbReference>
<dbReference type="Gene3D" id="3.30.70.20">
    <property type="match status" value="2"/>
</dbReference>
<evidence type="ECO:0000256" key="8">
    <source>
        <dbReference type="HAMAP-Rule" id="MF_02201"/>
    </source>
</evidence>
<organism evidence="10 11">
    <name type="scientific">Rhodanobacter denitrificans</name>
    <dbReference type="NCBI Taxonomy" id="666685"/>
    <lineage>
        <taxon>Bacteria</taxon>
        <taxon>Pseudomonadati</taxon>
        <taxon>Pseudomonadota</taxon>
        <taxon>Gammaproteobacteria</taxon>
        <taxon>Lysobacterales</taxon>
        <taxon>Rhodanobacteraceae</taxon>
        <taxon>Rhodanobacter</taxon>
    </lineage>
</organism>
<feature type="domain" description="4Fe-4S ferredoxin-type" evidence="9">
    <location>
        <begin position="134"/>
        <end position="163"/>
    </location>
</feature>
<protein>
    <recommendedName>
        <fullName evidence="8">Ferredoxin-type protein NapF</fullName>
    </recommendedName>
</protein>
<sequence>MNGRAPFSPARRAFLRGGGPVVRRLRPPWAIAEARFLDLCTACDACVVACPEQVLHRGEGGYPVFEPHSGACVFCRKCVDACDTDALDGEPARPWAIRAEISSSCLTLNGVTCFSCRDACGETAIRFRPALGGARVELDASCCTGCGACLGVCPVSAIALSVPETDDE</sequence>
<dbReference type="InterPro" id="IPR004496">
    <property type="entry name" value="NapF"/>
</dbReference>
<keyword evidence="8" id="KW-0963">Cytoplasm</keyword>
<feature type="binding site" evidence="8">
    <location>
        <position position="153"/>
    </location>
    <ligand>
        <name>[4Fe-4S] cluster</name>
        <dbReference type="ChEBI" id="CHEBI:49883"/>
        <label>3</label>
    </ligand>
</feature>
<dbReference type="InterPro" id="IPR017900">
    <property type="entry name" value="4Fe4S_Fe_S_CS"/>
</dbReference>
<accession>A0A2W5K714</accession>
<dbReference type="PANTHER" id="PTHR43687:SF6">
    <property type="entry name" value="L-ASPARTATE SEMIALDEHYDE SULFURTRANSFERASE IRON-SULFUR SUBUNIT"/>
    <property type="match status" value="1"/>
</dbReference>
<evidence type="ECO:0000256" key="5">
    <source>
        <dbReference type="ARBA" id="ARBA00022982"/>
    </source>
</evidence>
<comment type="caution">
    <text evidence="10">The sequence shown here is derived from an EMBL/GenBank/DDBJ whole genome shotgun (WGS) entry which is preliminary data.</text>
</comment>
<evidence type="ECO:0000256" key="7">
    <source>
        <dbReference type="ARBA" id="ARBA00023014"/>
    </source>
</evidence>
<dbReference type="GO" id="GO:0046872">
    <property type="term" value="F:metal ion binding"/>
    <property type="evidence" value="ECO:0007669"/>
    <property type="project" value="UniProtKB-KW"/>
</dbReference>
<dbReference type="Pfam" id="PF13187">
    <property type="entry name" value="Fer4_9"/>
    <property type="match status" value="1"/>
</dbReference>
<keyword evidence="6 8" id="KW-0408">Iron</keyword>
<dbReference type="EMBL" id="QFPO01000017">
    <property type="protein sequence ID" value="PZQ11188.1"/>
    <property type="molecule type" value="Genomic_DNA"/>
</dbReference>
<feature type="binding site" evidence="8">
    <location>
        <position position="149"/>
    </location>
    <ligand>
        <name>[4Fe-4S] cluster</name>
        <dbReference type="ChEBI" id="CHEBI:49883"/>
        <label>3</label>
    </ligand>
</feature>
<feature type="binding site" evidence="8">
    <location>
        <position position="43"/>
    </location>
    <ligand>
        <name>[4Fe-4S] cluster</name>
        <dbReference type="ChEBI" id="CHEBI:49883"/>
        <label>1</label>
    </ligand>
</feature>
<keyword evidence="1" id="KW-0813">Transport</keyword>
<feature type="binding site" evidence="8">
    <location>
        <position position="50"/>
    </location>
    <ligand>
        <name>[4Fe-4S] cluster</name>
        <dbReference type="ChEBI" id="CHEBI:49883"/>
        <label>1</label>
    </ligand>
</feature>
<comment type="subcellular location">
    <subcellularLocation>
        <location evidence="8">Cytoplasm</location>
    </subcellularLocation>
</comment>
<dbReference type="GO" id="GO:0005737">
    <property type="term" value="C:cytoplasm"/>
    <property type="evidence" value="ECO:0007669"/>
    <property type="project" value="UniProtKB-SubCell"/>
</dbReference>
<feature type="binding site" evidence="8">
    <location>
        <position position="75"/>
    </location>
    <ligand>
        <name>[4Fe-4S] cluster</name>
        <dbReference type="ChEBI" id="CHEBI:49883"/>
        <label>2</label>
    </ligand>
</feature>
<evidence type="ECO:0000259" key="9">
    <source>
        <dbReference type="PROSITE" id="PS51379"/>
    </source>
</evidence>
<keyword evidence="4 8" id="KW-0677">Repeat</keyword>
<dbReference type="NCBIfam" id="TIGR00402">
    <property type="entry name" value="napF"/>
    <property type="match status" value="1"/>
</dbReference>
<keyword evidence="5" id="KW-0249">Electron transport</keyword>
<keyword evidence="7 8" id="KW-0411">Iron-sulfur</keyword>
<dbReference type="GO" id="GO:0051539">
    <property type="term" value="F:4 iron, 4 sulfur cluster binding"/>
    <property type="evidence" value="ECO:0007669"/>
    <property type="project" value="UniProtKB-UniRule"/>
</dbReference>
<feature type="binding site" evidence="8">
    <location>
        <position position="46"/>
    </location>
    <ligand>
        <name>[4Fe-4S] cluster</name>
        <dbReference type="ChEBI" id="CHEBI:49883"/>
        <label>1</label>
    </ligand>
</feature>
<name>A0A2W5K714_9GAMM</name>
<evidence type="ECO:0000256" key="3">
    <source>
        <dbReference type="ARBA" id="ARBA00022723"/>
    </source>
</evidence>
<comment type="subunit">
    <text evidence="8">Interacts with the cytoplasmic NapA precursor.</text>
</comment>
<dbReference type="PANTHER" id="PTHR43687">
    <property type="entry name" value="ADENYLYLSULFATE REDUCTASE, BETA SUBUNIT"/>
    <property type="match status" value="1"/>
</dbReference>
<feature type="binding site" evidence="8">
    <location>
        <position position="78"/>
    </location>
    <ligand>
        <name>[4Fe-4S] cluster</name>
        <dbReference type="ChEBI" id="CHEBI:49883"/>
        <label>2</label>
    </ligand>
</feature>
<evidence type="ECO:0000256" key="4">
    <source>
        <dbReference type="ARBA" id="ARBA00022737"/>
    </source>
</evidence>
<feature type="binding site" evidence="8">
    <location>
        <position position="146"/>
    </location>
    <ligand>
        <name>[4Fe-4S] cluster</name>
        <dbReference type="ChEBI" id="CHEBI:49883"/>
        <label>3</label>
    </ligand>
</feature>
<comment type="cofactor">
    <cofactor evidence="8">
        <name>[4Fe-4S] cluster</name>
        <dbReference type="ChEBI" id="CHEBI:49883"/>
    </cofactor>
</comment>
<dbReference type="InterPro" id="IPR050572">
    <property type="entry name" value="Fe-S_Ferredoxin"/>
</dbReference>
<evidence type="ECO:0000313" key="10">
    <source>
        <dbReference type="EMBL" id="PZQ11188.1"/>
    </source>
</evidence>
<reference evidence="10 11" key="1">
    <citation type="submission" date="2017-08" db="EMBL/GenBank/DDBJ databases">
        <title>Infants hospitalized years apart are colonized by the same room-sourced microbial strains.</title>
        <authorList>
            <person name="Brooks B."/>
            <person name="Olm M.R."/>
            <person name="Firek B.A."/>
            <person name="Baker R."/>
            <person name="Thomas B.C."/>
            <person name="Morowitz M.J."/>
            <person name="Banfield J.F."/>
        </authorList>
    </citation>
    <scope>NUCLEOTIDE SEQUENCE [LARGE SCALE GENOMIC DNA]</scope>
    <source>
        <strain evidence="10">S2_005_003_R2_42</strain>
    </source>
</reference>
<dbReference type="Proteomes" id="UP000249046">
    <property type="component" value="Unassembled WGS sequence"/>
</dbReference>
<proteinExistence type="inferred from homology"/>
<dbReference type="HAMAP" id="MF_02201">
    <property type="entry name" value="NapF"/>
    <property type="match status" value="1"/>
</dbReference>
<feature type="domain" description="4Fe-4S ferredoxin-type" evidence="9">
    <location>
        <begin position="61"/>
        <end position="92"/>
    </location>
</feature>
<evidence type="ECO:0000256" key="2">
    <source>
        <dbReference type="ARBA" id="ARBA00022485"/>
    </source>
</evidence>
<evidence type="ECO:0000256" key="1">
    <source>
        <dbReference type="ARBA" id="ARBA00022448"/>
    </source>
</evidence>
<dbReference type="AlphaFoldDB" id="A0A2W5K714"/>
<evidence type="ECO:0000256" key="6">
    <source>
        <dbReference type="ARBA" id="ARBA00023004"/>
    </source>
</evidence>
<feature type="binding site" evidence="8">
    <location>
        <position position="72"/>
    </location>
    <ligand>
        <name>[4Fe-4S] cluster</name>
        <dbReference type="ChEBI" id="CHEBI:49883"/>
        <label>2</label>
    </ligand>
</feature>
<keyword evidence="3 8" id="KW-0479">Metal-binding</keyword>
<dbReference type="PROSITE" id="PS51379">
    <property type="entry name" value="4FE4S_FER_2"/>
    <property type="match status" value="3"/>
</dbReference>
<keyword evidence="2 8" id="KW-0004">4Fe-4S</keyword>
<feature type="binding site" evidence="8">
    <location>
        <position position="40"/>
    </location>
    <ligand>
        <name>[4Fe-4S] cluster</name>
        <dbReference type="ChEBI" id="CHEBI:49883"/>
        <label>1</label>
    </ligand>
</feature>
<dbReference type="InterPro" id="IPR017896">
    <property type="entry name" value="4Fe4S_Fe-S-bd"/>
</dbReference>
<evidence type="ECO:0000313" key="11">
    <source>
        <dbReference type="Proteomes" id="UP000249046"/>
    </source>
</evidence>
<comment type="similarity">
    <text evidence="8">Belongs to the NapF family.</text>
</comment>
<feature type="binding site" evidence="8">
    <location>
        <position position="143"/>
    </location>
    <ligand>
        <name>[4Fe-4S] cluster</name>
        <dbReference type="ChEBI" id="CHEBI:49883"/>
        <label>3</label>
    </ligand>
</feature>
<comment type="function">
    <text evidence="8">Could be involved in the maturation of NapA, the catalytic subunit of the periplasmic nitrate reductase, before its export into the periplasm.</text>
</comment>